<evidence type="ECO:0000313" key="3">
    <source>
        <dbReference type="Proteomes" id="UP000095751"/>
    </source>
</evidence>
<evidence type="ECO:0008006" key="4">
    <source>
        <dbReference type="Google" id="ProtNLM"/>
    </source>
</evidence>
<feature type="compositionally biased region" description="Gly residues" evidence="1">
    <location>
        <begin position="123"/>
        <end position="134"/>
    </location>
</feature>
<dbReference type="InterPro" id="IPR001623">
    <property type="entry name" value="DnaJ_domain"/>
</dbReference>
<protein>
    <recommendedName>
        <fullName evidence="4">J domain-containing protein</fullName>
    </recommendedName>
</protein>
<dbReference type="Proteomes" id="UP000095751">
    <property type="component" value="Unassembled WGS sequence"/>
</dbReference>
<gene>
    <name evidence="2" type="ORF">FRACYDRAFT_241341</name>
</gene>
<feature type="region of interest" description="Disordered" evidence="1">
    <location>
        <begin position="177"/>
        <end position="216"/>
    </location>
</feature>
<dbReference type="AlphaFoldDB" id="A0A1E7F9F8"/>
<dbReference type="KEGG" id="fcy:FRACYDRAFT_241341"/>
<evidence type="ECO:0000256" key="1">
    <source>
        <dbReference type="SAM" id="MobiDB-lite"/>
    </source>
</evidence>
<accession>A0A1E7F9F8</accession>
<feature type="compositionally biased region" description="Low complexity" evidence="1">
    <location>
        <begin position="45"/>
        <end position="55"/>
    </location>
</feature>
<proteinExistence type="predicted"/>
<evidence type="ECO:0000313" key="2">
    <source>
        <dbReference type="EMBL" id="OEU14787.1"/>
    </source>
</evidence>
<name>A0A1E7F9F8_9STRA</name>
<dbReference type="InParanoid" id="A0A1E7F9F8"/>
<dbReference type="SUPFAM" id="SSF46565">
    <property type="entry name" value="Chaperone J-domain"/>
    <property type="match status" value="1"/>
</dbReference>
<feature type="compositionally biased region" description="Basic and acidic residues" evidence="1">
    <location>
        <begin position="56"/>
        <end position="69"/>
    </location>
</feature>
<organism evidence="2 3">
    <name type="scientific">Fragilariopsis cylindrus CCMP1102</name>
    <dbReference type="NCBI Taxonomy" id="635003"/>
    <lineage>
        <taxon>Eukaryota</taxon>
        <taxon>Sar</taxon>
        <taxon>Stramenopiles</taxon>
        <taxon>Ochrophyta</taxon>
        <taxon>Bacillariophyta</taxon>
        <taxon>Bacillariophyceae</taxon>
        <taxon>Bacillariophycidae</taxon>
        <taxon>Bacillariales</taxon>
        <taxon>Bacillariaceae</taxon>
        <taxon>Fragilariopsis</taxon>
    </lineage>
</organism>
<dbReference type="InterPro" id="IPR036869">
    <property type="entry name" value="J_dom_sf"/>
</dbReference>
<feature type="compositionally biased region" description="Low complexity" evidence="1">
    <location>
        <begin position="135"/>
        <end position="146"/>
    </location>
</feature>
<feature type="region of interest" description="Disordered" evidence="1">
    <location>
        <begin position="90"/>
        <end position="146"/>
    </location>
</feature>
<reference evidence="2 3" key="1">
    <citation type="submission" date="2016-09" db="EMBL/GenBank/DDBJ databases">
        <title>Extensive genetic diversity and differential bi-allelic expression allows diatom success in the polar Southern Ocean.</title>
        <authorList>
            <consortium name="DOE Joint Genome Institute"/>
            <person name="Mock T."/>
            <person name="Otillar R.P."/>
            <person name="Strauss J."/>
            <person name="Dupont C."/>
            <person name="Frickenhaus S."/>
            <person name="Maumus F."/>
            <person name="Mcmullan M."/>
            <person name="Sanges R."/>
            <person name="Schmutz J."/>
            <person name="Toseland A."/>
            <person name="Valas R."/>
            <person name="Veluchamy A."/>
            <person name="Ward B.J."/>
            <person name="Allen A."/>
            <person name="Barry K."/>
            <person name="Falciatore A."/>
            <person name="Ferrante M."/>
            <person name="Fortunato A.E."/>
            <person name="Gloeckner G."/>
            <person name="Gruber A."/>
            <person name="Hipkin R."/>
            <person name="Janech M."/>
            <person name="Kroth P."/>
            <person name="Leese F."/>
            <person name="Lindquist E."/>
            <person name="Lyon B.R."/>
            <person name="Martin J."/>
            <person name="Mayer C."/>
            <person name="Parker M."/>
            <person name="Quesneville H."/>
            <person name="Raymond J."/>
            <person name="Uhlig C."/>
            <person name="Valentin K.U."/>
            <person name="Worden A.Z."/>
            <person name="Armbrust E.V."/>
            <person name="Bowler C."/>
            <person name="Green B."/>
            <person name="Moulton V."/>
            <person name="Van Oosterhout C."/>
            <person name="Grigoriev I."/>
        </authorList>
    </citation>
    <scope>NUCLEOTIDE SEQUENCE [LARGE SCALE GENOMIC DNA]</scope>
    <source>
        <strain evidence="2 3">CCMP1102</strain>
    </source>
</reference>
<feature type="compositionally biased region" description="Polar residues" evidence="1">
    <location>
        <begin position="90"/>
        <end position="102"/>
    </location>
</feature>
<dbReference type="Gene3D" id="1.10.287.110">
    <property type="entry name" value="DnaJ domain"/>
    <property type="match status" value="1"/>
</dbReference>
<feature type="region of interest" description="Disordered" evidence="1">
    <location>
        <begin position="1"/>
        <end position="77"/>
    </location>
</feature>
<feature type="compositionally biased region" description="Low complexity" evidence="1">
    <location>
        <begin position="107"/>
        <end position="122"/>
    </location>
</feature>
<dbReference type="EMBL" id="KV784360">
    <property type="protein sequence ID" value="OEU14787.1"/>
    <property type="molecule type" value="Genomic_DNA"/>
</dbReference>
<keyword evidence="3" id="KW-1185">Reference proteome</keyword>
<feature type="compositionally biased region" description="Low complexity" evidence="1">
    <location>
        <begin position="178"/>
        <end position="208"/>
    </location>
</feature>
<feature type="compositionally biased region" description="Polar residues" evidence="1">
    <location>
        <begin position="1"/>
        <end position="12"/>
    </location>
</feature>
<sequence>MELRSKTMTSPLTAGVKSSKRKHEGDASSHDSYNNNERKKETAKNSPSTSTSNSSNEDKKRKIGDDDRNPAAAAAAATGTAVLGAVSSLSATASPVTSTPVKPTNAFGTSGTFGSSTPSSIGGFAGLSSGGGAFGSSNTPSPGGSAFGSSPFIAFSKSSTPASTVGGFSVKPLFGQASAPPTSTSEPTTVSGKPAAAAAATGTASSKGIGEDGNNNKEKETIAAFKEFVKNFGRKKKPTSPTKGFNFGFGPALLPVHYKTLEMVDDDGNYLDNNPREIYVKKFKRLCLIHHPDKNNGKDRKFKELNNARHAIREYYDFTWH</sequence>
<dbReference type="CDD" id="cd06257">
    <property type="entry name" value="DnaJ"/>
    <property type="match status" value="1"/>
</dbReference>